<dbReference type="AlphaFoldDB" id="A0A5C3KS54"/>
<evidence type="ECO:0000256" key="1">
    <source>
        <dbReference type="SAM" id="MobiDB-lite"/>
    </source>
</evidence>
<proteinExistence type="predicted"/>
<accession>A0A5C3KS54</accession>
<dbReference type="EMBL" id="ML210235">
    <property type="protein sequence ID" value="TFK22653.1"/>
    <property type="molecule type" value="Genomic_DNA"/>
</dbReference>
<evidence type="ECO:0000313" key="3">
    <source>
        <dbReference type="Proteomes" id="UP000307440"/>
    </source>
</evidence>
<name>A0A5C3KS54_COPMA</name>
<dbReference type="Proteomes" id="UP000307440">
    <property type="component" value="Unassembled WGS sequence"/>
</dbReference>
<protein>
    <submittedName>
        <fullName evidence="2">Uncharacterized protein</fullName>
    </submittedName>
</protein>
<feature type="region of interest" description="Disordered" evidence="1">
    <location>
        <begin position="28"/>
        <end position="123"/>
    </location>
</feature>
<sequence>MFGKFTASNSNISFDFSFFSKSKQHISAEPSEHRSYVPAEINPSCTDMHTTTGHASTSSNIHPKQKQPTATINGTPIIRKPKPKRPRVEIPSQSSSTSTKPPKIKSKSKSNTNPQPQQKQKQRRLMIISEHGRPQLKLQIPQFVETVVTRQKLEPSETRHQIPPATNSYAKGPFAIGGRPMFPVYQVEVRPLNIAQRVDVHGHL</sequence>
<gene>
    <name evidence="2" type="ORF">FA15DRAFT_748073</name>
</gene>
<reference evidence="2 3" key="1">
    <citation type="journal article" date="2019" name="Nat. Ecol. Evol.">
        <title>Megaphylogeny resolves global patterns of mushroom evolution.</title>
        <authorList>
            <person name="Varga T."/>
            <person name="Krizsan K."/>
            <person name="Foldi C."/>
            <person name="Dima B."/>
            <person name="Sanchez-Garcia M."/>
            <person name="Sanchez-Ramirez S."/>
            <person name="Szollosi G.J."/>
            <person name="Szarkandi J.G."/>
            <person name="Papp V."/>
            <person name="Albert L."/>
            <person name="Andreopoulos W."/>
            <person name="Angelini C."/>
            <person name="Antonin V."/>
            <person name="Barry K.W."/>
            <person name="Bougher N.L."/>
            <person name="Buchanan P."/>
            <person name="Buyck B."/>
            <person name="Bense V."/>
            <person name="Catcheside P."/>
            <person name="Chovatia M."/>
            <person name="Cooper J."/>
            <person name="Damon W."/>
            <person name="Desjardin D."/>
            <person name="Finy P."/>
            <person name="Geml J."/>
            <person name="Haridas S."/>
            <person name="Hughes K."/>
            <person name="Justo A."/>
            <person name="Karasinski D."/>
            <person name="Kautmanova I."/>
            <person name="Kiss B."/>
            <person name="Kocsube S."/>
            <person name="Kotiranta H."/>
            <person name="LaButti K.M."/>
            <person name="Lechner B.E."/>
            <person name="Liimatainen K."/>
            <person name="Lipzen A."/>
            <person name="Lukacs Z."/>
            <person name="Mihaltcheva S."/>
            <person name="Morgado L.N."/>
            <person name="Niskanen T."/>
            <person name="Noordeloos M.E."/>
            <person name="Ohm R.A."/>
            <person name="Ortiz-Santana B."/>
            <person name="Ovrebo C."/>
            <person name="Racz N."/>
            <person name="Riley R."/>
            <person name="Savchenko A."/>
            <person name="Shiryaev A."/>
            <person name="Soop K."/>
            <person name="Spirin V."/>
            <person name="Szebenyi C."/>
            <person name="Tomsovsky M."/>
            <person name="Tulloss R.E."/>
            <person name="Uehling J."/>
            <person name="Grigoriev I.V."/>
            <person name="Vagvolgyi C."/>
            <person name="Papp T."/>
            <person name="Martin F.M."/>
            <person name="Miettinen O."/>
            <person name="Hibbett D.S."/>
            <person name="Nagy L.G."/>
        </authorList>
    </citation>
    <scope>NUCLEOTIDE SEQUENCE [LARGE SCALE GENOMIC DNA]</scope>
    <source>
        <strain evidence="2 3">CBS 121175</strain>
    </source>
</reference>
<feature type="compositionally biased region" description="Polar residues" evidence="1">
    <location>
        <begin position="43"/>
        <end position="74"/>
    </location>
</feature>
<evidence type="ECO:0000313" key="2">
    <source>
        <dbReference type="EMBL" id="TFK22653.1"/>
    </source>
</evidence>
<keyword evidence="3" id="KW-1185">Reference proteome</keyword>
<feature type="compositionally biased region" description="Low complexity" evidence="1">
    <location>
        <begin position="89"/>
        <end position="101"/>
    </location>
</feature>
<organism evidence="2 3">
    <name type="scientific">Coprinopsis marcescibilis</name>
    <name type="common">Agaric fungus</name>
    <name type="synonym">Psathyrella marcescibilis</name>
    <dbReference type="NCBI Taxonomy" id="230819"/>
    <lineage>
        <taxon>Eukaryota</taxon>
        <taxon>Fungi</taxon>
        <taxon>Dikarya</taxon>
        <taxon>Basidiomycota</taxon>
        <taxon>Agaricomycotina</taxon>
        <taxon>Agaricomycetes</taxon>
        <taxon>Agaricomycetidae</taxon>
        <taxon>Agaricales</taxon>
        <taxon>Agaricineae</taxon>
        <taxon>Psathyrellaceae</taxon>
        <taxon>Coprinopsis</taxon>
    </lineage>
</organism>